<proteinExistence type="predicted"/>
<dbReference type="Gene3D" id="3.40.50.1820">
    <property type="entry name" value="alpha/beta hydrolase"/>
    <property type="match status" value="1"/>
</dbReference>
<dbReference type="AlphaFoldDB" id="X0XR26"/>
<organism evidence="1">
    <name type="scientific">marine sediment metagenome</name>
    <dbReference type="NCBI Taxonomy" id="412755"/>
    <lineage>
        <taxon>unclassified sequences</taxon>
        <taxon>metagenomes</taxon>
        <taxon>ecological metagenomes</taxon>
    </lineage>
</organism>
<sequence>PTLIICGENDDPMVEASRRMHERIAGSELVIIGGAGHTPQIERAPEFNRVLSEFIARVHEGIAAGG</sequence>
<dbReference type="EMBL" id="BARS01033627">
    <property type="protein sequence ID" value="GAG27326.1"/>
    <property type="molecule type" value="Genomic_DNA"/>
</dbReference>
<name>X0XR26_9ZZZZ</name>
<comment type="caution">
    <text evidence="1">The sequence shown here is derived from an EMBL/GenBank/DDBJ whole genome shotgun (WGS) entry which is preliminary data.</text>
</comment>
<dbReference type="SUPFAM" id="SSF53474">
    <property type="entry name" value="alpha/beta-Hydrolases"/>
    <property type="match status" value="1"/>
</dbReference>
<evidence type="ECO:0000313" key="1">
    <source>
        <dbReference type="EMBL" id="GAG27326.1"/>
    </source>
</evidence>
<evidence type="ECO:0008006" key="2">
    <source>
        <dbReference type="Google" id="ProtNLM"/>
    </source>
</evidence>
<protein>
    <recommendedName>
        <fullName evidence="2">AB hydrolase-1 domain-containing protein</fullName>
    </recommendedName>
</protein>
<gene>
    <name evidence="1" type="ORF">S01H1_52050</name>
</gene>
<reference evidence="1" key="1">
    <citation type="journal article" date="2014" name="Front. Microbiol.">
        <title>High frequency of phylogenetically diverse reductive dehalogenase-homologous genes in deep subseafloor sedimentary metagenomes.</title>
        <authorList>
            <person name="Kawai M."/>
            <person name="Futagami T."/>
            <person name="Toyoda A."/>
            <person name="Takaki Y."/>
            <person name="Nishi S."/>
            <person name="Hori S."/>
            <person name="Arai W."/>
            <person name="Tsubouchi T."/>
            <person name="Morono Y."/>
            <person name="Uchiyama I."/>
            <person name="Ito T."/>
            <person name="Fujiyama A."/>
            <person name="Inagaki F."/>
            <person name="Takami H."/>
        </authorList>
    </citation>
    <scope>NUCLEOTIDE SEQUENCE</scope>
    <source>
        <strain evidence="1">Expedition CK06-06</strain>
    </source>
</reference>
<feature type="non-terminal residue" evidence="1">
    <location>
        <position position="1"/>
    </location>
</feature>
<dbReference type="InterPro" id="IPR029058">
    <property type="entry name" value="AB_hydrolase_fold"/>
</dbReference>
<accession>X0XR26</accession>